<reference evidence="1 2" key="1">
    <citation type="submission" date="2018-07" db="EMBL/GenBank/DDBJ databases">
        <title>Genomic Encyclopedia of Type Strains, Phase III (KMG-III): the genomes of soil and plant-associated and newly described type strains.</title>
        <authorList>
            <person name="Whitman W."/>
        </authorList>
    </citation>
    <scope>NUCLEOTIDE SEQUENCE [LARGE SCALE GENOMIC DNA]</scope>
    <source>
        <strain evidence="1 2">CECT 8488</strain>
    </source>
</reference>
<dbReference type="AlphaFoldDB" id="A0A3D9H9H0"/>
<dbReference type="OrthoDB" id="7318719at2"/>
<proteinExistence type="predicted"/>
<protein>
    <recommendedName>
        <fullName evidence="3">Glycosyl transferase family 1</fullName>
    </recommendedName>
</protein>
<keyword evidence="2" id="KW-1185">Reference proteome</keyword>
<name>A0A3D9H9H0_9PROT</name>
<evidence type="ECO:0000313" key="2">
    <source>
        <dbReference type="Proteomes" id="UP000256845"/>
    </source>
</evidence>
<dbReference type="Proteomes" id="UP000256845">
    <property type="component" value="Unassembled WGS sequence"/>
</dbReference>
<sequence>MTMPQCLVEATHTPYAAIHVMMEDIAYALKTAGVGVTHYLFHPEMQTDLYTLLLKELAAFDAPRILFDINGKTNPAQRATHDGGHLLDHLGIRQITFLVDNPMQHVENLKKGSENGILLYLDRDFAPLLDSLDLPYETRLFFPHGGPDILAKAPPLPDRPMDLLYVGNIFCPPAFPDWLAANGIGDEMMAGALDRAAERVLMQSDPIHDALLGELTECGFELALAQRAALNTALEHFVNGKYRWEMIHNLQEANLTVCGDIHAGAHLPSDKIQVLGPTLFRTFLDLTAQSKFLLNPVPVYRNGAHERVFYGMNRGTVILNSHSRYLEPEAEQGLGVAMIPNDFRNLGEWYQDQLAAIPAFEDRREDTLGHFLDHHSWSKRLEPVLAAAGLTD</sequence>
<accession>A0A3D9H9H0</accession>
<evidence type="ECO:0008006" key="3">
    <source>
        <dbReference type="Google" id="ProtNLM"/>
    </source>
</evidence>
<dbReference type="EMBL" id="QRDW01000010">
    <property type="protein sequence ID" value="RED46140.1"/>
    <property type="molecule type" value="Genomic_DNA"/>
</dbReference>
<gene>
    <name evidence="1" type="ORF">DFP90_11049</name>
</gene>
<organism evidence="1 2">
    <name type="scientific">Aestuariispira insulae</name>
    <dbReference type="NCBI Taxonomy" id="1461337"/>
    <lineage>
        <taxon>Bacteria</taxon>
        <taxon>Pseudomonadati</taxon>
        <taxon>Pseudomonadota</taxon>
        <taxon>Alphaproteobacteria</taxon>
        <taxon>Rhodospirillales</taxon>
        <taxon>Kiloniellaceae</taxon>
        <taxon>Aestuariispira</taxon>
    </lineage>
</organism>
<dbReference type="RefSeq" id="WP_147301056.1">
    <property type="nucleotide sequence ID" value="NZ_QRDW01000010.1"/>
</dbReference>
<comment type="caution">
    <text evidence="1">The sequence shown here is derived from an EMBL/GenBank/DDBJ whole genome shotgun (WGS) entry which is preliminary data.</text>
</comment>
<evidence type="ECO:0000313" key="1">
    <source>
        <dbReference type="EMBL" id="RED46140.1"/>
    </source>
</evidence>